<evidence type="ECO:0000313" key="2">
    <source>
        <dbReference type="EMBL" id="RUM96062.1"/>
    </source>
</evidence>
<comment type="caution">
    <text evidence="2">The sequence shown here is derived from an EMBL/GenBank/DDBJ whole genome shotgun (WGS) entry which is preliminary data.</text>
</comment>
<dbReference type="AlphaFoldDB" id="A0A432V1X5"/>
<feature type="region of interest" description="Disordered" evidence="1">
    <location>
        <begin position="1"/>
        <end position="67"/>
    </location>
</feature>
<organism evidence="2 3">
    <name type="scientific">Borborobacter arsenicus</name>
    <dbReference type="NCBI Taxonomy" id="1851146"/>
    <lineage>
        <taxon>Bacteria</taxon>
        <taxon>Pseudomonadati</taxon>
        <taxon>Pseudomonadota</taxon>
        <taxon>Alphaproteobacteria</taxon>
        <taxon>Hyphomicrobiales</taxon>
        <taxon>Phyllobacteriaceae</taxon>
        <taxon>Borborobacter</taxon>
    </lineage>
</organism>
<proteinExistence type="predicted"/>
<evidence type="ECO:0000313" key="3">
    <source>
        <dbReference type="Proteomes" id="UP000281647"/>
    </source>
</evidence>
<accession>A0A432V1X5</accession>
<keyword evidence="3" id="KW-1185">Reference proteome</keyword>
<name>A0A432V1X5_9HYPH</name>
<gene>
    <name evidence="2" type="ORF">EET67_19595</name>
</gene>
<dbReference type="Proteomes" id="UP000281647">
    <property type="component" value="Unassembled WGS sequence"/>
</dbReference>
<dbReference type="EMBL" id="RKST01000023">
    <property type="protein sequence ID" value="RUM96062.1"/>
    <property type="molecule type" value="Genomic_DNA"/>
</dbReference>
<sequence>MGGLPQGSRPARTAEAAPPQIGIGSDAIRPSSPDGTFSPQAGRRRMASTLTPPSPRLRGEGKDEGLFSKSLKRSSAVICAFPASFPRRCSSSARP</sequence>
<protein>
    <submittedName>
        <fullName evidence="2">Uncharacterized protein</fullName>
    </submittedName>
</protein>
<reference evidence="2 3" key="1">
    <citation type="submission" date="2018-11" db="EMBL/GenBank/DDBJ databases">
        <title>Pseudaminobacter arsenicus sp. nov., an arsenic-resistant bacterium isolated from arsenic-rich aquifers.</title>
        <authorList>
            <person name="Mu Y."/>
        </authorList>
    </citation>
    <scope>NUCLEOTIDE SEQUENCE [LARGE SCALE GENOMIC DNA]</scope>
    <source>
        <strain evidence="2 3">CB3</strain>
    </source>
</reference>
<evidence type="ECO:0000256" key="1">
    <source>
        <dbReference type="SAM" id="MobiDB-lite"/>
    </source>
</evidence>
<feature type="compositionally biased region" description="Basic and acidic residues" evidence="1">
    <location>
        <begin position="57"/>
        <end position="66"/>
    </location>
</feature>